<dbReference type="InParanoid" id="A0A7R8UII4"/>
<dbReference type="EMBL" id="LR899010">
    <property type="protein sequence ID" value="CAD7081293.1"/>
    <property type="molecule type" value="Genomic_DNA"/>
</dbReference>
<proteinExistence type="predicted"/>
<feature type="compositionally biased region" description="Low complexity" evidence="1">
    <location>
        <begin position="11"/>
        <end position="27"/>
    </location>
</feature>
<evidence type="ECO:0000313" key="2">
    <source>
        <dbReference type="EMBL" id="CAD7081293.1"/>
    </source>
</evidence>
<dbReference type="AlphaFoldDB" id="A0A7R8UII4"/>
<dbReference type="Proteomes" id="UP000594454">
    <property type="component" value="Chromosome 2"/>
</dbReference>
<accession>A0A7R8UII4</accession>
<feature type="compositionally biased region" description="Polar residues" evidence="1">
    <location>
        <begin position="1"/>
        <end position="10"/>
    </location>
</feature>
<reference evidence="2 3" key="1">
    <citation type="submission" date="2020-11" db="EMBL/GenBank/DDBJ databases">
        <authorList>
            <person name="Wallbank WR R."/>
            <person name="Pardo Diaz C."/>
            <person name="Kozak K."/>
            <person name="Martin S."/>
            <person name="Jiggins C."/>
            <person name="Moest M."/>
            <person name="Warren A I."/>
            <person name="Generalovic N T."/>
            <person name="Byers J.R.P. K."/>
            <person name="Montejo-Kovacevich G."/>
            <person name="Yen C E."/>
        </authorList>
    </citation>
    <scope>NUCLEOTIDE SEQUENCE [LARGE SCALE GENOMIC DNA]</scope>
</reference>
<evidence type="ECO:0000256" key="1">
    <source>
        <dbReference type="SAM" id="MobiDB-lite"/>
    </source>
</evidence>
<protein>
    <submittedName>
        <fullName evidence="2">Uncharacterized protein</fullName>
    </submittedName>
</protein>
<gene>
    <name evidence="2" type="ORF">HERILL_LOCUS4408</name>
</gene>
<keyword evidence="3" id="KW-1185">Reference proteome</keyword>
<organism evidence="2 3">
    <name type="scientific">Hermetia illucens</name>
    <name type="common">Black soldier fly</name>
    <dbReference type="NCBI Taxonomy" id="343691"/>
    <lineage>
        <taxon>Eukaryota</taxon>
        <taxon>Metazoa</taxon>
        <taxon>Ecdysozoa</taxon>
        <taxon>Arthropoda</taxon>
        <taxon>Hexapoda</taxon>
        <taxon>Insecta</taxon>
        <taxon>Pterygota</taxon>
        <taxon>Neoptera</taxon>
        <taxon>Endopterygota</taxon>
        <taxon>Diptera</taxon>
        <taxon>Brachycera</taxon>
        <taxon>Stratiomyomorpha</taxon>
        <taxon>Stratiomyidae</taxon>
        <taxon>Hermetiinae</taxon>
        <taxon>Hermetia</taxon>
    </lineage>
</organism>
<name>A0A7R8UII4_HERIL</name>
<evidence type="ECO:0000313" key="3">
    <source>
        <dbReference type="Proteomes" id="UP000594454"/>
    </source>
</evidence>
<feature type="region of interest" description="Disordered" evidence="1">
    <location>
        <begin position="1"/>
        <end position="30"/>
    </location>
</feature>
<sequence length="116" mass="13005">MKAPRSQSVDSKLSNLNDTTSTNSSASGKARTVCTEILPLKTDEKGRIIFNFSEATSYMKEDEIKDQLREKYFNLGRILIKRNCDATEDKQKDEDGVVSEIIIRRASDPDLDANSS</sequence>
<dbReference type="OrthoDB" id="10042846at2759"/>